<accession>A0ABP9RZH7</accession>
<dbReference type="PANTHER" id="PTHR46244">
    <property type="entry name" value="PHOSPHOENOLPYRUVATE-PROTEIN PHOSPHOTRANSFERASE"/>
    <property type="match status" value="1"/>
</dbReference>
<evidence type="ECO:0000259" key="1">
    <source>
        <dbReference type="Pfam" id="PF02896"/>
    </source>
</evidence>
<dbReference type="InterPro" id="IPR000121">
    <property type="entry name" value="PEP_util_C"/>
</dbReference>
<dbReference type="PANTHER" id="PTHR46244:SF3">
    <property type="entry name" value="PHOSPHOENOLPYRUVATE-PROTEIN PHOSPHOTRANSFERASE"/>
    <property type="match status" value="1"/>
</dbReference>
<dbReference type="EMBL" id="BAABKK010000003">
    <property type="protein sequence ID" value="GAA5189429.1"/>
    <property type="molecule type" value="Genomic_DNA"/>
</dbReference>
<dbReference type="Proteomes" id="UP001500200">
    <property type="component" value="Unassembled WGS sequence"/>
</dbReference>
<evidence type="ECO:0000313" key="3">
    <source>
        <dbReference type="Proteomes" id="UP001500200"/>
    </source>
</evidence>
<reference evidence="3" key="1">
    <citation type="journal article" date="2019" name="Int. J. Syst. Evol. Microbiol.">
        <title>The Global Catalogue of Microorganisms (GCM) 10K type strain sequencing project: providing services to taxonomists for standard genome sequencing and annotation.</title>
        <authorList>
            <consortium name="The Broad Institute Genomics Platform"/>
            <consortium name="The Broad Institute Genome Sequencing Center for Infectious Disease"/>
            <person name="Wu L."/>
            <person name="Ma J."/>
        </authorList>
    </citation>
    <scope>NUCLEOTIDE SEQUENCE [LARGE SCALE GENOMIC DNA]</scope>
    <source>
        <strain evidence="3">JCM 18514</strain>
    </source>
</reference>
<name>A0ABP9RZH7_9MICC</name>
<keyword evidence="3" id="KW-1185">Reference proteome</keyword>
<comment type="caution">
    <text evidence="2">The sequence shown here is derived from an EMBL/GenBank/DDBJ whole genome shotgun (WGS) entry which is preliminary data.</text>
</comment>
<protein>
    <recommendedName>
        <fullName evidence="1">PEP-utilising enzyme C-terminal domain-containing protein</fullName>
    </recommendedName>
</protein>
<feature type="domain" description="PEP-utilising enzyme C-terminal" evidence="1">
    <location>
        <begin position="1"/>
        <end position="163"/>
    </location>
</feature>
<dbReference type="InterPro" id="IPR015813">
    <property type="entry name" value="Pyrv/PenolPyrv_kinase-like_dom"/>
</dbReference>
<dbReference type="InterPro" id="IPR040442">
    <property type="entry name" value="Pyrv_kinase-like_dom_sf"/>
</dbReference>
<dbReference type="SUPFAM" id="SSF51621">
    <property type="entry name" value="Phosphoenolpyruvate/pyruvate domain"/>
    <property type="match status" value="1"/>
</dbReference>
<dbReference type="Gene3D" id="3.20.20.60">
    <property type="entry name" value="Phosphoenolpyruvate-binding domains"/>
    <property type="match status" value="1"/>
</dbReference>
<gene>
    <name evidence="2" type="ORF">GCM10023346_03950</name>
</gene>
<dbReference type="PRINTS" id="PR01736">
    <property type="entry name" value="PHPHTRNFRASE"/>
</dbReference>
<evidence type="ECO:0000313" key="2">
    <source>
        <dbReference type="EMBL" id="GAA5189429.1"/>
    </source>
</evidence>
<sequence length="200" mass="20257">MLERQLSAIAQATADTEAEVWVMAPMIATRPEAEHFAGLCAAAGLKIPGVMVEVPSAALTAGSVLQEVQFASLGTNDLTQYAMAADRMLGPLAALNDPWQPAVLRLVQLTVEGAKAAGDKAVGVCGASAADPALAVVLAGLGVNTLSMTARSLAAVGTVLKSVTLAEAQELATLAVNAATAAEGREAVRSRLPMLAELGL</sequence>
<dbReference type="InterPro" id="IPR050499">
    <property type="entry name" value="PEP-utilizing_PTS_enzyme"/>
</dbReference>
<organism evidence="2 3">
    <name type="scientific">Arthrobacter gyeryongensis</name>
    <dbReference type="NCBI Taxonomy" id="1650592"/>
    <lineage>
        <taxon>Bacteria</taxon>
        <taxon>Bacillati</taxon>
        <taxon>Actinomycetota</taxon>
        <taxon>Actinomycetes</taxon>
        <taxon>Micrococcales</taxon>
        <taxon>Micrococcaceae</taxon>
        <taxon>Arthrobacter</taxon>
    </lineage>
</organism>
<proteinExistence type="predicted"/>
<dbReference type="Pfam" id="PF02896">
    <property type="entry name" value="PEP-utilizers_C"/>
    <property type="match status" value="1"/>
</dbReference>